<accession>A0A6A4TJK4</accession>
<gene>
    <name evidence="1" type="ORF">F2P81_004398</name>
</gene>
<dbReference type="EMBL" id="VEVO01000004">
    <property type="protein sequence ID" value="KAF0043061.1"/>
    <property type="molecule type" value="Genomic_DNA"/>
</dbReference>
<evidence type="ECO:0000313" key="1">
    <source>
        <dbReference type="EMBL" id="KAF0043061.1"/>
    </source>
</evidence>
<proteinExistence type="predicted"/>
<name>A0A6A4TJK4_SCOMX</name>
<organism evidence="1 2">
    <name type="scientific">Scophthalmus maximus</name>
    <name type="common">Turbot</name>
    <name type="synonym">Psetta maxima</name>
    <dbReference type="NCBI Taxonomy" id="52904"/>
    <lineage>
        <taxon>Eukaryota</taxon>
        <taxon>Metazoa</taxon>
        <taxon>Chordata</taxon>
        <taxon>Craniata</taxon>
        <taxon>Vertebrata</taxon>
        <taxon>Euteleostomi</taxon>
        <taxon>Actinopterygii</taxon>
        <taxon>Neopterygii</taxon>
        <taxon>Teleostei</taxon>
        <taxon>Neoteleostei</taxon>
        <taxon>Acanthomorphata</taxon>
        <taxon>Carangaria</taxon>
        <taxon>Pleuronectiformes</taxon>
        <taxon>Pleuronectoidei</taxon>
        <taxon>Scophthalmidae</taxon>
        <taxon>Scophthalmus</taxon>
    </lineage>
</organism>
<comment type="caution">
    <text evidence="1">The sequence shown here is derived from an EMBL/GenBank/DDBJ whole genome shotgun (WGS) entry which is preliminary data.</text>
</comment>
<protein>
    <submittedName>
        <fullName evidence="1">Uncharacterized protein</fullName>
    </submittedName>
</protein>
<evidence type="ECO:0000313" key="2">
    <source>
        <dbReference type="Proteomes" id="UP000438429"/>
    </source>
</evidence>
<feature type="non-terminal residue" evidence="1">
    <location>
        <position position="1"/>
    </location>
</feature>
<reference evidence="1 2" key="1">
    <citation type="submission" date="2019-06" db="EMBL/GenBank/DDBJ databases">
        <title>Draft genomes of female and male turbot (Scophthalmus maximus).</title>
        <authorList>
            <person name="Xu H."/>
            <person name="Xu X.-W."/>
            <person name="Shao C."/>
            <person name="Chen S."/>
        </authorList>
    </citation>
    <scope>NUCLEOTIDE SEQUENCE [LARGE SCALE GENOMIC DNA]</scope>
    <source>
        <strain evidence="1">Ysfricsl-2016a</strain>
        <tissue evidence="1">Blood</tissue>
    </source>
</reference>
<sequence>VVILLYCDLVTLSLIRSREPIRSRRGPSTCSCTCPPFYDVTDRTCCTFQEQTLEPEGWAQSLSMIVVVNRFTYERRGGRKKDEKNRRSFRVSEWGGLYQNSGCLYLMADYLTLKEADHTPASRMIVSTGHPSVHVGVRSAHGLPISGSYGRPGALRLEAAICQLTLGRHSNQNALRRVQSVPPQVPLASSVPVTYHQQHSSATELPSDETHAQVHRLEEVVRECGDGRLWIPSIN</sequence>
<dbReference type="AlphaFoldDB" id="A0A6A4TJK4"/>
<dbReference type="Proteomes" id="UP000438429">
    <property type="component" value="Unassembled WGS sequence"/>
</dbReference>